<evidence type="ECO:0000256" key="1">
    <source>
        <dbReference type="ARBA" id="ARBA00004141"/>
    </source>
</evidence>
<feature type="region of interest" description="Disordered" evidence="6">
    <location>
        <begin position="565"/>
        <end position="612"/>
    </location>
</feature>
<dbReference type="InterPro" id="IPR024989">
    <property type="entry name" value="MFS_assoc_dom"/>
</dbReference>
<accession>A0ABQ9E476</accession>
<feature type="transmembrane region" description="Helical" evidence="7">
    <location>
        <begin position="371"/>
        <end position="392"/>
    </location>
</feature>
<feature type="transmembrane region" description="Helical" evidence="7">
    <location>
        <begin position="30"/>
        <end position="49"/>
    </location>
</feature>
<sequence>MSDVEEVPQVQTMTTKWYHVNRSLLPVKGFYFFVLAAIGDLLPFIPLFMKESLKLTSLETGIIYGIMPFVGFFVRPFIGAIADRTQKHKVVLSLSCVLTGVFYLLILLVPSRYSQGDSARFSHIETKIHCNNFDSYIHDCYKNNSSSVSQCPLSFQRYIELLENQNLSSGVIGDFVGIKNISETFNQNDYGTYNTFYNETMRNASCHVECQYKTTGVSEYKTEACFTNHAEQTEKRCYDVVVTLTKEPDLIFTLPNISDITAREIKEDEQAMGNIVCRNYDLKGMLYEKKPYWQMLCNEETEMVCQLKCSLVQGDNICLSENEAVVTDTFWLFLVIFLFANIAFAPVMSLGDAMAYDILGEKRHVWGIQRLFGTVGFALFALTSTFVMDMLTNKNQSIDFSVSFYIFAVLNLIAAFVSCMMPISEDFACSQMMKNLSRLFRNAEIVSFLVVILIFGIFTGAIETFLFWYLKNLGNWSQIIAGLSLLTSCSAEVPILFVSGRIIKRFGQISCFYMAFAAYGVRFIAYSFLTNPWYVLPIELLHGLTFGLMYAAASSFAKLVKKKTKDPGPDVEDKLLTNTDKQQSDVEDKLLTNTDKQQSDDRKIEGIELEES</sequence>
<organism evidence="9 10">
    <name type="scientific">Tegillarca granosa</name>
    <name type="common">Malaysian cockle</name>
    <name type="synonym">Anadara granosa</name>
    <dbReference type="NCBI Taxonomy" id="220873"/>
    <lineage>
        <taxon>Eukaryota</taxon>
        <taxon>Metazoa</taxon>
        <taxon>Spiralia</taxon>
        <taxon>Lophotrochozoa</taxon>
        <taxon>Mollusca</taxon>
        <taxon>Bivalvia</taxon>
        <taxon>Autobranchia</taxon>
        <taxon>Pteriomorphia</taxon>
        <taxon>Arcoida</taxon>
        <taxon>Arcoidea</taxon>
        <taxon>Arcidae</taxon>
        <taxon>Tegillarca</taxon>
    </lineage>
</organism>
<name>A0ABQ9E476_TEGGR</name>
<feature type="transmembrane region" description="Helical" evidence="7">
    <location>
        <begin position="445"/>
        <end position="470"/>
    </location>
</feature>
<feature type="transmembrane region" description="Helical" evidence="7">
    <location>
        <begin position="90"/>
        <end position="109"/>
    </location>
</feature>
<feature type="transmembrane region" description="Helical" evidence="7">
    <location>
        <begin position="534"/>
        <end position="553"/>
    </location>
</feature>
<gene>
    <name evidence="9" type="ORF">KUTeg_024866</name>
</gene>
<feature type="transmembrane region" description="Helical" evidence="7">
    <location>
        <begin position="330"/>
        <end position="350"/>
    </location>
</feature>
<evidence type="ECO:0000256" key="5">
    <source>
        <dbReference type="ARBA" id="ARBA00023136"/>
    </source>
</evidence>
<evidence type="ECO:0000256" key="6">
    <source>
        <dbReference type="SAM" id="MobiDB-lite"/>
    </source>
</evidence>
<dbReference type="Proteomes" id="UP001217089">
    <property type="component" value="Unassembled WGS sequence"/>
</dbReference>
<dbReference type="InterPro" id="IPR051717">
    <property type="entry name" value="MFS_MFSD6"/>
</dbReference>
<evidence type="ECO:0000313" key="10">
    <source>
        <dbReference type="Proteomes" id="UP001217089"/>
    </source>
</evidence>
<keyword evidence="3 7" id="KW-0812">Transmembrane</keyword>
<keyword evidence="5 7" id="KW-0472">Membrane</keyword>
<feature type="transmembrane region" description="Helical" evidence="7">
    <location>
        <begin position="404"/>
        <end position="424"/>
    </location>
</feature>
<keyword evidence="10" id="KW-1185">Reference proteome</keyword>
<protein>
    <recommendedName>
        <fullName evidence="8">Major facilitator superfamily associated domain-containing protein</fullName>
    </recommendedName>
</protein>
<comment type="subcellular location">
    <subcellularLocation>
        <location evidence="1">Membrane</location>
        <topology evidence="1">Multi-pass membrane protein</topology>
    </subcellularLocation>
</comment>
<feature type="transmembrane region" description="Helical" evidence="7">
    <location>
        <begin position="476"/>
        <end position="498"/>
    </location>
</feature>
<dbReference type="PANTHER" id="PTHR16172">
    <property type="entry name" value="MAJOR FACILITATOR SUPERFAMILY DOMAIN-CONTAINING PROTEIN 6-LIKE"/>
    <property type="match status" value="1"/>
</dbReference>
<comment type="similarity">
    <text evidence="2">Belongs to the major facilitator superfamily. MFSD6 family.</text>
</comment>
<evidence type="ECO:0000313" key="9">
    <source>
        <dbReference type="EMBL" id="KAJ8298335.1"/>
    </source>
</evidence>
<evidence type="ECO:0000256" key="2">
    <source>
        <dbReference type="ARBA" id="ARBA00005241"/>
    </source>
</evidence>
<dbReference type="PANTHER" id="PTHR16172:SF41">
    <property type="entry name" value="MAJOR FACILITATOR SUPERFAMILY DOMAIN-CONTAINING PROTEIN 6-LIKE"/>
    <property type="match status" value="1"/>
</dbReference>
<dbReference type="InterPro" id="IPR036259">
    <property type="entry name" value="MFS_trans_sf"/>
</dbReference>
<evidence type="ECO:0000256" key="7">
    <source>
        <dbReference type="SAM" id="Phobius"/>
    </source>
</evidence>
<dbReference type="Pfam" id="PF12832">
    <property type="entry name" value="MFS_1_like"/>
    <property type="match status" value="1"/>
</dbReference>
<evidence type="ECO:0000259" key="8">
    <source>
        <dbReference type="Pfam" id="PF12832"/>
    </source>
</evidence>
<keyword evidence="4 7" id="KW-1133">Transmembrane helix</keyword>
<evidence type="ECO:0000256" key="3">
    <source>
        <dbReference type="ARBA" id="ARBA00022692"/>
    </source>
</evidence>
<proteinExistence type="inferred from homology"/>
<reference evidence="9 10" key="1">
    <citation type="submission" date="2022-12" db="EMBL/GenBank/DDBJ databases">
        <title>Chromosome-level genome of Tegillarca granosa.</title>
        <authorList>
            <person name="Kim J."/>
        </authorList>
    </citation>
    <scope>NUCLEOTIDE SEQUENCE [LARGE SCALE GENOMIC DNA]</scope>
    <source>
        <strain evidence="9">Teg-2019</strain>
        <tissue evidence="9">Adductor muscle</tissue>
    </source>
</reference>
<feature type="transmembrane region" description="Helical" evidence="7">
    <location>
        <begin position="510"/>
        <end position="528"/>
    </location>
</feature>
<feature type="compositionally biased region" description="Basic and acidic residues" evidence="6">
    <location>
        <begin position="597"/>
        <end position="606"/>
    </location>
</feature>
<comment type="caution">
    <text evidence="9">The sequence shown here is derived from an EMBL/GenBank/DDBJ whole genome shotgun (WGS) entry which is preliminary data.</text>
</comment>
<dbReference type="SUPFAM" id="SSF103473">
    <property type="entry name" value="MFS general substrate transporter"/>
    <property type="match status" value="2"/>
</dbReference>
<dbReference type="Gene3D" id="1.20.1250.20">
    <property type="entry name" value="MFS general substrate transporter like domains"/>
    <property type="match status" value="3"/>
</dbReference>
<feature type="compositionally biased region" description="Basic and acidic residues" evidence="6">
    <location>
        <begin position="565"/>
        <end position="575"/>
    </location>
</feature>
<feature type="transmembrane region" description="Helical" evidence="7">
    <location>
        <begin position="61"/>
        <end position="78"/>
    </location>
</feature>
<evidence type="ECO:0000256" key="4">
    <source>
        <dbReference type="ARBA" id="ARBA00022989"/>
    </source>
</evidence>
<feature type="domain" description="Major facilitator superfamily associated" evidence="8">
    <location>
        <begin position="27"/>
        <end position="558"/>
    </location>
</feature>
<dbReference type="EMBL" id="JARBDR010000923">
    <property type="protein sequence ID" value="KAJ8298335.1"/>
    <property type="molecule type" value="Genomic_DNA"/>
</dbReference>